<keyword evidence="2" id="KW-1185">Reference proteome</keyword>
<evidence type="ECO:0000313" key="1">
    <source>
        <dbReference type="Ensembl" id="ENSGAGP00000006904.1"/>
    </source>
</evidence>
<accession>A0A452GXY4</accession>
<name>A0A452GXY4_9SAUR</name>
<reference evidence="1" key="2">
    <citation type="submission" date="2025-08" db="UniProtKB">
        <authorList>
            <consortium name="Ensembl"/>
        </authorList>
    </citation>
    <scope>IDENTIFICATION</scope>
</reference>
<protein>
    <submittedName>
        <fullName evidence="1">Uncharacterized protein</fullName>
    </submittedName>
</protein>
<dbReference type="Proteomes" id="UP000291020">
    <property type="component" value="Unassembled WGS sequence"/>
</dbReference>
<reference evidence="2" key="1">
    <citation type="journal article" date="2017" name="PLoS ONE">
        <title>The Agassiz's desert tortoise genome provides a resource for the conservation of a threatened species.</title>
        <authorList>
            <person name="Tollis M."/>
            <person name="DeNardo D.F."/>
            <person name="Cornelius J.A."/>
            <person name="Dolby G.A."/>
            <person name="Edwards T."/>
            <person name="Henen B.T."/>
            <person name="Karl A.E."/>
            <person name="Murphy R.W."/>
            <person name="Kusumi K."/>
        </authorList>
    </citation>
    <scope>NUCLEOTIDE SEQUENCE [LARGE SCALE GENOMIC DNA]</scope>
</reference>
<organism evidence="1 2">
    <name type="scientific">Gopherus agassizii</name>
    <name type="common">Agassiz's desert tortoise</name>
    <dbReference type="NCBI Taxonomy" id="38772"/>
    <lineage>
        <taxon>Eukaryota</taxon>
        <taxon>Metazoa</taxon>
        <taxon>Chordata</taxon>
        <taxon>Craniata</taxon>
        <taxon>Vertebrata</taxon>
        <taxon>Euteleostomi</taxon>
        <taxon>Archelosauria</taxon>
        <taxon>Testudinata</taxon>
        <taxon>Testudines</taxon>
        <taxon>Cryptodira</taxon>
        <taxon>Durocryptodira</taxon>
        <taxon>Testudinoidea</taxon>
        <taxon>Testudinidae</taxon>
        <taxon>Gopherus</taxon>
    </lineage>
</organism>
<sequence length="98" mass="11262">MLHLFTLCFQRQLESLFTASCQRLCVIHLQGFNFHVSDDSQIYPFILDLSHSVQTSSFFLTFIIETLLSLFKTLVTSILFQAHHSDHSSLPSSLISFH</sequence>
<proteinExistence type="predicted"/>
<dbReference type="Ensembl" id="ENSGAGT00000008007.1">
    <property type="protein sequence ID" value="ENSGAGP00000006904.1"/>
    <property type="gene ID" value="ENSGAGG00000005565.1"/>
</dbReference>
<reference evidence="1" key="3">
    <citation type="submission" date="2025-09" db="UniProtKB">
        <authorList>
            <consortium name="Ensembl"/>
        </authorList>
    </citation>
    <scope>IDENTIFICATION</scope>
</reference>
<evidence type="ECO:0000313" key="2">
    <source>
        <dbReference type="Proteomes" id="UP000291020"/>
    </source>
</evidence>
<dbReference type="AlphaFoldDB" id="A0A452GXY4"/>